<sequence>MIEPAEVKGGPGLSIQLLDPSTPLYPGSVIRGHVTRKSHIVAASATIRIYLIGGSAASLHVQRGRSVVILDAGFEFWDRNAVSQVVHQGPLHIAPEPNTASQTWAFTLTVPLHTDGKALNDGLRRVQREASYLRAPGDVTGKQALPEQPLPASYAMTTCEGRGFVEYFLEAAILLEGRKMQPIEATLPVRVLSRPAPAVNTDFEMRGTMTEGSVTSHRLTPGMEHAELTWNQKRQMFLGSKRVPAWHFKLRVECPSVIQLGNPAAIPFRLNIIPDVAKSSKILRDVLQKVYLTNAVIKLLTIAGVSCPGTGEAHEGTCTETMTLHLDQAIAVKTGSLLVPSAAGERALELGAPLDACSRRAQREEKHHYPLGPDYTTYCFSFTHTLKWEFRLVIAGEPWECSGSQKVVVLPAVERVAAADTQSLSPPAGASEELPAYDRTRGPVPTYENVVNNGEVSISGYEKS</sequence>
<name>A0A9P7RBC0_9PEZI</name>
<organism evidence="2 3">
    <name type="scientific">Colletotrichum scovillei</name>
    <dbReference type="NCBI Taxonomy" id="1209932"/>
    <lineage>
        <taxon>Eukaryota</taxon>
        <taxon>Fungi</taxon>
        <taxon>Dikarya</taxon>
        <taxon>Ascomycota</taxon>
        <taxon>Pezizomycotina</taxon>
        <taxon>Sordariomycetes</taxon>
        <taxon>Hypocreomycetidae</taxon>
        <taxon>Glomerellales</taxon>
        <taxon>Glomerellaceae</taxon>
        <taxon>Colletotrichum</taxon>
        <taxon>Colletotrichum acutatum species complex</taxon>
    </lineage>
</organism>
<comment type="caution">
    <text evidence="2">The sequence shown here is derived from an EMBL/GenBank/DDBJ whole genome shotgun (WGS) entry which is preliminary data.</text>
</comment>
<keyword evidence="3" id="KW-1185">Reference proteome</keyword>
<evidence type="ECO:0000313" key="2">
    <source>
        <dbReference type="EMBL" id="KAG7054422.1"/>
    </source>
</evidence>
<reference evidence="2" key="1">
    <citation type="submission" date="2021-05" db="EMBL/GenBank/DDBJ databases">
        <title>Comparative genomics of three Colletotrichum scovillei strains and genetic complementation revealed genes involved fungal growth and virulence on chili pepper.</title>
        <authorList>
            <person name="Hsieh D.-K."/>
            <person name="Chuang S.-C."/>
            <person name="Chen C.-Y."/>
            <person name="Chao Y.-T."/>
            <person name="Lu M.-Y.J."/>
            <person name="Lee M.-H."/>
            <person name="Shih M.-C."/>
        </authorList>
    </citation>
    <scope>NUCLEOTIDE SEQUENCE</scope>
    <source>
        <strain evidence="2">Coll-153</strain>
    </source>
</reference>
<proteinExistence type="predicted"/>
<dbReference type="Proteomes" id="UP000699042">
    <property type="component" value="Unassembled WGS sequence"/>
</dbReference>
<gene>
    <name evidence="2" type="ORF">JMJ77_006906</name>
</gene>
<evidence type="ECO:0000313" key="3">
    <source>
        <dbReference type="Proteomes" id="UP000699042"/>
    </source>
</evidence>
<evidence type="ECO:0000256" key="1">
    <source>
        <dbReference type="SAM" id="MobiDB-lite"/>
    </source>
</evidence>
<dbReference type="EMBL" id="JAESDN010000002">
    <property type="protein sequence ID" value="KAG7054422.1"/>
    <property type="molecule type" value="Genomic_DNA"/>
</dbReference>
<dbReference type="AlphaFoldDB" id="A0A9P7RBC0"/>
<protein>
    <submittedName>
        <fullName evidence="2">Integral membrane protein</fullName>
    </submittedName>
</protein>
<accession>A0A9P7RBC0</accession>
<feature type="region of interest" description="Disordered" evidence="1">
    <location>
        <begin position="420"/>
        <end position="448"/>
    </location>
</feature>